<dbReference type="Gene3D" id="3.30.2010.10">
    <property type="entry name" value="Metalloproteases ('zincins'), catalytic domain"/>
    <property type="match status" value="1"/>
</dbReference>
<keyword evidence="10 11" id="KW-0472">Membrane</keyword>
<sequence>MDFFSQQDQARRQTGRLVLLFLVAVTCLIVLTNIGVALIFGMLLGQTQGSVSVIDYINWQSFGKISLLVVGVIACAIVYKWLQLGSGGKAVAESLGGQRVAPNSDNHGHQQLLNVVEEMALAANMPVPAVYLLADEPGVNAFAAGNTPADAVIGITDGALQLFDRDQLQGVIAHEFSHILNGDMRLNIRLIALLHGILFIGMIGESMVYGRYRRHRRGYHSRRHYHSSSRSDSDNKGAQIGLLFIVIGWLGRFFGGMIKAAVSRQREFLADASAVQFTRNPDGIADALKIIAGHGQGASVDSPNAEQASHLFFGQALARARGMFATHPPLDQRIQQIQPDWDGQYLRPKPAVEQPDAVAPPSADPLATVVGAATAASVLSSVSAASTAAHDTVEGQRESTELASLRRQLSEPFGACALVFALLLDSEQVLQQRQLKIITDTGMQGLSLQSLQFKQWLDETADVQRLALIDRAMPALKCLSENQYRAFNKAMLLMIRSDGEYTLLEWCLFQLVSHYMAGEFSRPRQSRPRYKKVNEVAEEYTVLLSALAHFGRDKVNGDEGNDQSGDEAVEAAFQRGANTAGLYNIELQPLASFSMEGFIKAANRLVNCYPLLKPRLIKGMKACALNDGIITAPEQELIAAIAAMLDCPTAALQLDDSMPS</sequence>
<keyword evidence="4 11" id="KW-0812">Transmembrane</keyword>
<dbReference type="RefSeq" id="WP_237443986.1">
    <property type="nucleotide sequence ID" value="NZ_CAKLPX010000001.1"/>
</dbReference>
<keyword evidence="8 11" id="KW-1133">Transmembrane helix</keyword>
<keyword evidence="9" id="KW-0482">Metalloprotease</keyword>
<keyword evidence="14" id="KW-1185">Reference proteome</keyword>
<evidence type="ECO:0000256" key="3">
    <source>
        <dbReference type="ARBA" id="ARBA00022670"/>
    </source>
</evidence>
<comment type="cofactor">
    <cofactor evidence="1">
        <name>Zn(2+)</name>
        <dbReference type="ChEBI" id="CHEBI:29105"/>
    </cofactor>
</comment>
<evidence type="ECO:0000256" key="10">
    <source>
        <dbReference type="ARBA" id="ARBA00023136"/>
    </source>
</evidence>
<dbReference type="PANTHER" id="PTHR43221">
    <property type="entry name" value="PROTEASE HTPX"/>
    <property type="match status" value="1"/>
</dbReference>
<feature type="transmembrane region" description="Helical" evidence="11">
    <location>
        <begin position="65"/>
        <end position="82"/>
    </location>
</feature>
<accession>A0ABN8EJ04</accession>
<protein>
    <submittedName>
        <fullName evidence="13">Protease HtpX</fullName>
        <ecNumber evidence="13">3.4.24.-</ecNumber>
    </submittedName>
</protein>
<keyword evidence="6 13" id="KW-0378">Hydrolase</keyword>
<evidence type="ECO:0000259" key="12">
    <source>
        <dbReference type="Pfam" id="PF01435"/>
    </source>
</evidence>
<evidence type="ECO:0000256" key="5">
    <source>
        <dbReference type="ARBA" id="ARBA00022723"/>
    </source>
</evidence>
<dbReference type="EC" id="3.4.24.-" evidence="13"/>
<dbReference type="InterPro" id="IPR050083">
    <property type="entry name" value="HtpX_protease"/>
</dbReference>
<evidence type="ECO:0000256" key="8">
    <source>
        <dbReference type="ARBA" id="ARBA00022989"/>
    </source>
</evidence>
<feature type="transmembrane region" description="Helical" evidence="11">
    <location>
        <begin position="190"/>
        <end position="209"/>
    </location>
</feature>
<keyword evidence="3 13" id="KW-0645">Protease</keyword>
<keyword evidence="5" id="KW-0479">Metal-binding</keyword>
<evidence type="ECO:0000256" key="7">
    <source>
        <dbReference type="ARBA" id="ARBA00022833"/>
    </source>
</evidence>
<keyword evidence="2" id="KW-1003">Cell membrane</keyword>
<dbReference type="GO" id="GO:0006508">
    <property type="term" value="P:proteolysis"/>
    <property type="evidence" value="ECO:0007669"/>
    <property type="project" value="UniProtKB-KW"/>
</dbReference>
<dbReference type="EMBL" id="CAKLPX010000001">
    <property type="protein sequence ID" value="CAH0991332.1"/>
    <property type="molecule type" value="Genomic_DNA"/>
</dbReference>
<evidence type="ECO:0000313" key="14">
    <source>
        <dbReference type="Proteomes" id="UP000838100"/>
    </source>
</evidence>
<dbReference type="Pfam" id="PF01435">
    <property type="entry name" value="Peptidase_M48"/>
    <property type="match status" value="1"/>
</dbReference>
<evidence type="ECO:0000256" key="2">
    <source>
        <dbReference type="ARBA" id="ARBA00022475"/>
    </source>
</evidence>
<reference evidence="13" key="1">
    <citation type="submission" date="2021-12" db="EMBL/GenBank/DDBJ databases">
        <authorList>
            <person name="Rodrigo-Torres L."/>
            <person name="Arahal R. D."/>
            <person name="Lucena T."/>
        </authorList>
    </citation>
    <scope>NUCLEOTIDE SEQUENCE</scope>
    <source>
        <strain evidence="13">CECT 8267</strain>
    </source>
</reference>
<dbReference type="GO" id="GO:0008233">
    <property type="term" value="F:peptidase activity"/>
    <property type="evidence" value="ECO:0007669"/>
    <property type="project" value="UniProtKB-KW"/>
</dbReference>
<evidence type="ECO:0000313" key="13">
    <source>
        <dbReference type="EMBL" id="CAH0991332.1"/>
    </source>
</evidence>
<evidence type="ECO:0000256" key="11">
    <source>
        <dbReference type="SAM" id="Phobius"/>
    </source>
</evidence>
<comment type="caution">
    <text evidence="13">The sequence shown here is derived from an EMBL/GenBank/DDBJ whole genome shotgun (WGS) entry which is preliminary data.</text>
</comment>
<organism evidence="13 14">
    <name type="scientific">Sinobacterium norvegicum</name>
    <dbReference type="NCBI Taxonomy" id="1641715"/>
    <lineage>
        <taxon>Bacteria</taxon>
        <taxon>Pseudomonadati</taxon>
        <taxon>Pseudomonadota</taxon>
        <taxon>Gammaproteobacteria</taxon>
        <taxon>Cellvibrionales</taxon>
        <taxon>Spongiibacteraceae</taxon>
        <taxon>Sinobacterium</taxon>
    </lineage>
</organism>
<dbReference type="Proteomes" id="UP000838100">
    <property type="component" value="Unassembled WGS sequence"/>
</dbReference>
<name>A0ABN8EJ04_9GAMM</name>
<feature type="domain" description="Peptidase M48" evidence="12">
    <location>
        <begin position="110"/>
        <end position="338"/>
    </location>
</feature>
<evidence type="ECO:0000256" key="4">
    <source>
        <dbReference type="ARBA" id="ARBA00022692"/>
    </source>
</evidence>
<gene>
    <name evidence="13" type="primary">htpX_1</name>
    <name evidence="13" type="ORF">SIN8267_01435</name>
</gene>
<feature type="transmembrane region" description="Helical" evidence="11">
    <location>
        <begin position="17"/>
        <end position="45"/>
    </location>
</feature>
<evidence type="ECO:0000256" key="9">
    <source>
        <dbReference type="ARBA" id="ARBA00023049"/>
    </source>
</evidence>
<evidence type="ECO:0000256" key="6">
    <source>
        <dbReference type="ARBA" id="ARBA00022801"/>
    </source>
</evidence>
<dbReference type="CDD" id="cd07340">
    <property type="entry name" value="M48B_Htpx_like"/>
    <property type="match status" value="1"/>
</dbReference>
<evidence type="ECO:0000256" key="1">
    <source>
        <dbReference type="ARBA" id="ARBA00001947"/>
    </source>
</evidence>
<keyword evidence="7" id="KW-0862">Zinc</keyword>
<dbReference type="PANTHER" id="PTHR43221:SF2">
    <property type="entry name" value="PROTEASE HTPX HOMOLOG"/>
    <property type="match status" value="1"/>
</dbReference>
<dbReference type="InterPro" id="IPR001915">
    <property type="entry name" value="Peptidase_M48"/>
</dbReference>
<proteinExistence type="predicted"/>